<dbReference type="PANTHER" id="PTHR22683:SF41">
    <property type="entry name" value="DNA TRANSLOCASE FTSK"/>
    <property type="match status" value="1"/>
</dbReference>
<dbReference type="OrthoDB" id="9807790at2"/>
<dbReference type="GO" id="GO:0003677">
    <property type="term" value="F:DNA binding"/>
    <property type="evidence" value="ECO:0007669"/>
    <property type="project" value="UniProtKB-KW"/>
</dbReference>
<dbReference type="PANTHER" id="PTHR22683">
    <property type="entry name" value="SPORULATION PROTEIN RELATED"/>
    <property type="match status" value="1"/>
</dbReference>
<evidence type="ECO:0000313" key="8">
    <source>
        <dbReference type="EMBL" id="OEF98669.1"/>
    </source>
</evidence>
<dbReference type="EMBL" id="MIJE01000001">
    <property type="protein sequence ID" value="OEF98669.1"/>
    <property type="molecule type" value="Genomic_DNA"/>
</dbReference>
<evidence type="ECO:0000313" key="9">
    <source>
        <dbReference type="Proteomes" id="UP000094296"/>
    </source>
</evidence>
<dbReference type="InterPro" id="IPR036388">
    <property type="entry name" value="WH-like_DNA-bd_sf"/>
</dbReference>
<gene>
    <name evidence="8" type="ORF">BHF68_03140</name>
</gene>
<dbReference type="Gene3D" id="3.40.50.300">
    <property type="entry name" value="P-loop containing nucleotide triphosphate hydrolases"/>
    <property type="match status" value="1"/>
</dbReference>
<comment type="similarity">
    <text evidence="1">Belongs to the FtsK/SpoIIIE/SftA family.</text>
</comment>
<keyword evidence="2 5" id="KW-0547">Nucleotide-binding</keyword>
<protein>
    <recommendedName>
        <fullName evidence="7">FtsK domain-containing protein</fullName>
    </recommendedName>
</protein>
<keyword evidence="9" id="KW-1185">Reference proteome</keyword>
<proteinExistence type="inferred from homology"/>
<evidence type="ECO:0000256" key="5">
    <source>
        <dbReference type="PROSITE-ProRule" id="PRU00289"/>
    </source>
</evidence>
<dbReference type="InterPro" id="IPR041027">
    <property type="entry name" value="FtsK_alpha"/>
</dbReference>
<dbReference type="SMART" id="SM00843">
    <property type="entry name" value="Ftsk_gamma"/>
    <property type="match status" value="1"/>
</dbReference>
<keyword evidence="6" id="KW-0812">Transmembrane</keyword>
<accession>A0A1E5G6D1</accession>
<keyword evidence="4" id="KW-0238">DNA-binding</keyword>
<evidence type="ECO:0000259" key="7">
    <source>
        <dbReference type="PROSITE" id="PS50901"/>
    </source>
</evidence>
<dbReference type="InterPro" id="IPR027417">
    <property type="entry name" value="P-loop_NTPase"/>
</dbReference>
<dbReference type="Gene3D" id="1.10.10.10">
    <property type="entry name" value="Winged helix-like DNA-binding domain superfamily/Winged helix DNA-binding domain"/>
    <property type="match status" value="1"/>
</dbReference>
<dbReference type="Pfam" id="PF01580">
    <property type="entry name" value="FtsK_SpoIIIE"/>
    <property type="match status" value="1"/>
</dbReference>
<comment type="caution">
    <text evidence="8">The sequence shown here is derived from an EMBL/GenBank/DDBJ whole genome shotgun (WGS) entry which is preliminary data.</text>
</comment>
<dbReference type="InterPro" id="IPR018541">
    <property type="entry name" value="Ftsk_gamma"/>
</dbReference>
<feature type="transmembrane region" description="Helical" evidence="6">
    <location>
        <begin position="153"/>
        <end position="171"/>
    </location>
</feature>
<dbReference type="InterPro" id="IPR050206">
    <property type="entry name" value="FtsK/SpoIIIE/SftA"/>
</dbReference>
<feature type="transmembrane region" description="Helical" evidence="6">
    <location>
        <begin position="44"/>
        <end position="65"/>
    </location>
</feature>
<dbReference type="InterPro" id="IPR036390">
    <property type="entry name" value="WH_DNA-bd_sf"/>
</dbReference>
<dbReference type="PROSITE" id="PS50901">
    <property type="entry name" value="FTSK"/>
    <property type="match status" value="1"/>
</dbReference>
<name>A0A1E5G6D1_9FIRM</name>
<evidence type="ECO:0000256" key="4">
    <source>
        <dbReference type="ARBA" id="ARBA00023125"/>
    </source>
</evidence>
<dbReference type="Proteomes" id="UP000094296">
    <property type="component" value="Unassembled WGS sequence"/>
</dbReference>
<reference evidence="8 9" key="1">
    <citation type="submission" date="2016-09" db="EMBL/GenBank/DDBJ databases">
        <title>Draft genome sequence for the type strain of Desulfuribacillus alkaliarsenatis AHT28, an obligately anaerobic, sulfidogenic bacterium isolated from Russian soda lake sediments.</title>
        <authorList>
            <person name="Abin C.A."/>
            <person name="Hollibaugh J.T."/>
        </authorList>
    </citation>
    <scope>NUCLEOTIDE SEQUENCE [LARGE SCALE GENOMIC DNA]</scope>
    <source>
        <strain evidence="8 9">AHT28</strain>
    </source>
</reference>
<dbReference type="Pfam" id="PF09397">
    <property type="entry name" value="FtsK_gamma"/>
    <property type="match status" value="1"/>
</dbReference>
<feature type="domain" description="FtsK" evidence="7">
    <location>
        <begin position="443"/>
        <end position="639"/>
    </location>
</feature>
<dbReference type="SMART" id="SM00382">
    <property type="entry name" value="AAA"/>
    <property type="match status" value="1"/>
</dbReference>
<feature type="transmembrane region" description="Helical" evidence="6">
    <location>
        <begin position="129"/>
        <end position="146"/>
    </location>
</feature>
<dbReference type="InterPro" id="IPR003593">
    <property type="entry name" value="AAA+_ATPase"/>
</dbReference>
<evidence type="ECO:0000256" key="3">
    <source>
        <dbReference type="ARBA" id="ARBA00022840"/>
    </source>
</evidence>
<feature type="transmembrane region" description="Helical" evidence="6">
    <location>
        <begin position="77"/>
        <end position="97"/>
    </location>
</feature>
<dbReference type="GO" id="GO:0016020">
    <property type="term" value="C:membrane"/>
    <property type="evidence" value="ECO:0007669"/>
    <property type="project" value="UniProtKB-SubCell"/>
</dbReference>
<dbReference type="STRING" id="766136.BHF68_03140"/>
<evidence type="ECO:0000256" key="1">
    <source>
        <dbReference type="ARBA" id="ARBA00006474"/>
    </source>
</evidence>
<evidence type="ECO:0000256" key="6">
    <source>
        <dbReference type="SAM" id="Phobius"/>
    </source>
</evidence>
<dbReference type="Gene3D" id="3.30.980.40">
    <property type="match status" value="1"/>
</dbReference>
<feature type="binding site" evidence="5">
    <location>
        <begin position="460"/>
        <end position="467"/>
    </location>
    <ligand>
        <name>ATP</name>
        <dbReference type="ChEBI" id="CHEBI:30616"/>
    </ligand>
</feature>
<dbReference type="RefSeq" id="WP_069642161.1">
    <property type="nucleotide sequence ID" value="NZ_MIJE01000001.1"/>
</dbReference>
<organism evidence="8 9">
    <name type="scientific">Desulfuribacillus alkaliarsenatis</name>
    <dbReference type="NCBI Taxonomy" id="766136"/>
    <lineage>
        <taxon>Bacteria</taxon>
        <taxon>Bacillati</taxon>
        <taxon>Bacillota</taxon>
        <taxon>Desulfuribacillia</taxon>
        <taxon>Desulfuribacillales</taxon>
        <taxon>Desulfuribacillaceae</taxon>
        <taxon>Desulfuribacillus</taxon>
    </lineage>
</organism>
<dbReference type="InterPro" id="IPR002543">
    <property type="entry name" value="FtsK_dom"/>
</dbReference>
<sequence>MGAFKELNRNIKYELIGIIIIVISALALGQFGSIGNSLSFITRLFAGNWGFLIPLFTGAYAVYIIFKRKQIQYSSRFFGIILFFLVLLIYSHLNLYVQLVGRTGAEFNIIQTTYQAIIDSRNTQESIDLGGGLIGAVFLWISIYLFDVSGTRLVLIGAMLIGILLITKLTIGDVLYKAIAQIKDLYKRLLEYIGNILGILNPKNVAKIEQAEKSDLAEADTKETNSNKASHVLQEETRVLKQANNKFINQSEDKKNNDKVISYTSFNEVEKDISATAVEKSDSLTDLQSVLAQDDKHSSYQDINRQGSYRFPSIELLENRSSKRKVDINISSNIRKLEATLESFGVVAKVVNYSQGPSVTRYELQPAIGVKVSKVLNLTDDLALALAAKDIRMEAPIPGKAAIGIEVPNQDIEVIGLREVVSSNEFKQASSKLTIALGKDLSGNSIVADLAKMPHLLIAGSTGSGKSVCVNGIITSILYKATPDEVKLFMIDPKMVELNVYNGIPHLVTPVVTDPRQASYLLKKVVQEMERRYRLFAERKARDLERYNFLIKEEHSKGNDSFECLPQIVVIIDELADLMMVAPGDVEDAICRIAQMARAAGIHLIIATQRPSVDVITGIIKANIPSRIAFSVASQTDSRTILDMGGAEKLLGRGDMLFLPVGAAKPVRLQGAYLSEQEIEEIVTHVKSQQQANSQEELLDFTEAPINDLIEDVQDELYLQAVDLVVDAGQASVSYLQRKLKIGYARAARLIDTMEEQGVVGSFEGSKPREVLITKEQHIQQQQNSK</sequence>
<keyword evidence="3 5" id="KW-0067">ATP-binding</keyword>
<dbReference type="Pfam" id="PF17854">
    <property type="entry name" value="FtsK_alpha"/>
    <property type="match status" value="1"/>
</dbReference>
<dbReference type="SUPFAM" id="SSF46785">
    <property type="entry name" value="Winged helix' DNA-binding domain"/>
    <property type="match status" value="1"/>
</dbReference>
<dbReference type="AlphaFoldDB" id="A0A1E5G6D1"/>
<keyword evidence="6" id="KW-1133">Transmembrane helix</keyword>
<evidence type="ECO:0000256" key="2">
    <source>
        <dbReference type="ARBA" id="ARBA00022741"/>
    </source>
</evidence>
<keyword evidence="6" id="KW-0472">Membrane</keyword>
<feature type="transmembrane region" description="Helical" evidence="6">
    <location>
        <begin position="12"/>
        <end position="32"/>
    </location>
</feature>
<dbReference type="SUPFAM" id="SSF52540">
    <property type="entry name" value="P-loop containing nucleoside triphosphate hydrolases"/>
    <property type="match status" value="1"/>
</dbReference>
<dbReference type="GO" id="GO:0005524">
    <property type="term" value="F:ATP binding"/>
    <property type="evidence" value="ECO:0007669"/>
    <property type="project" value="UniProtKB-UniRule"/>
</dbReference>